<feature type="domain" description="Tyr recombinase" evidence="2">
    <location>
        <begin position="1"/>
        <end position="102"/>
    </location>
</feature>
<dbReference type="EMBL" id="JASKYM010000005">
    <property type="protein sequence ID" value="MDK2564093.1"/>
    <property type="molecule type" value="Genomic_DNA"/>
</dbReference>
<organism evidence="3 4">
    <name type="scientific">Romboutsia sedimentorum</name>
    <dbReference type="NCBI Taxonomy" id="1368474"/>
    <lineage>
        <taxon>Bacteria</taxon>
        <taxon>Bacillati</taxon>
        <taxon>Bacillota</taxon>
        <taxon>Clostridia</taxon>
        <taxon>Peptostreptococcales</taxon>
        <taxon>Peptostreptococcaceae</taxon>
        <taxon>Romboutsia</taxon>
    </lineage>
</organism>
<dbReference type="PROSITE" id="PS51898">
    <property type="entry name" value="TYR_RECOMBINASE"/>
    <property type="match status" value="1"/>
</dbReference>
<dbReference type="Pfam" id="PF00589">
    <property type="entry name" value="Phage_integrase"/>
    <property type="match status" value="1"/>
</dbReference>
<dbReference type="RefSeq" id="WP_284133085.1">
    <property type="nucleotide sequence ID" value="NZ_JASKYM010000005.1"/>
</dbReference>
<evidence type="ECO:0000313" key="4">
    <source>
        <dbReference type="Proteomes" id="UP001301012"/>
    </source>
</evidence>
<gene>
    <name evidence="3" type="ORF">QOZ84_11075</name>
</gene>
<dbReference type="InterPro" id="IPR013762">
    <property type="entry name" value="Integrase-like_cat_sf"/>
</dbReference>
<evidence type="ECO:0000313" key="3">
    <source>
        <dbReference type="EMBL" id="MDK2564093.1"/>
    </source>
</evidence>
<dbReference type="Gene3D" id="1.10.443.10">
    <property type="entry name" value="Intergrase catalytic core"/>
    <property type="match status" value="1"/>
</dbReference>
<name>A0ABT7EAZ2_9FIRM</name>
<evidence type="ECO:0000256" key="1">
    <source>
        <dbReference type="ARBA" id="ARBA00023172"/>
    </source>
</evidence>
<sequence>MTLLKNHKEFTKIKSNNNNFVNINTKGNWMKKHNVANILKKIKDELEIHIGLHDIRHLHGTLLCQENTNLKGISQRLWHSNTVFTLNVYVKTTDEIKKNTANIFEESVL</sequence>
<dbReference type="InterPro" id="IPR011010">
    <property type="entry name" value="DNA_brk_join_enz"/>
</dbReference>
<keyword evidence="4" id="KW-1185">Reference proteome</keyword>
<protein>
    <submittedName>
        <fullName evidence="3">Tyrosine-type recombinase/integrase</fullName>
    </submittedName>
</protein>
<dbReference type="SUPFAM" id="SSF56349">
    <property type="entry name" value="DNA breaking-rejoining enzymes"/>
    <property type="match status" value="1"/>
</dbReference>
<dbReference type="InterPro" id="IPR002104">
    <property type="entry name" value="Integrase_catalytic"/>
</dbReference>
<keyword evidence="1" id="KW-0233">DNA recombination</keyword>
<dbReference type="Proteomes" id="UP001301012">
    <property type="component" value="Unassembled WGS sequence"/>
</dbReference>
<evidence type="ECO:0000259" key="2">
    <source>
        <dbReference type="PROSITE" id="PS51898"/>
    </source>
</evidence>
<accession>A0ABT7EAZ2</accession>
<reference evidence="3 4" key="1">
    <citation type="submission" date="2023-05" db="EMBL/GenBank/DDBJ databases">
        <title>Rombocin, a short stable natural nisin variant, displays selective antimicrobial activity against Listeria monocytogenes and employs dual mode of action to kill target bacterial strains.</title>
        <authorList>
            <person name="Wambui J."/>
            <person name="Stephan R."/>
            <person name="Kuipers O.P."/>
        </authorList>
    </citation>
    <scope>NUCLEOTIDE SEQUENCE [LARGE SCALE GENOMIC DNA]</scope>
    <source>
        <strain evidence="3 4">RC002</strain>
    </source>
</reference>
<proteinExistence type="predicted"/>
<comment type="caution">
    <text evidence="3">The sequence shown here is derived from an EMBL/GenBank/DDBJ whole genome shotgun (WGS) entry which is preliminary data.</text>
</comment>